<protein>
    <recommendedName>
        <fullName evidence="5">DUF4064 domain-containing protein</fullName>
    </recommendedName>
</protein>
<feature type="transmembrane region" description="Helical" evidence="2">
    <location>
        <begin position="132"/>
        <end position="160"/>
    </location>
</feature>
<proteinExistence type="predicted"/>
<dbReference type="Proteomes" id="UP000192582">
    <property type="component" value="Unassembled WGS sequence"/>
</dbReference>
<feature type="transmembrane region" description="Helical" evidence="2">
    <location>
        <begin position="47"/>
        <end position="71"/>
    </location>
</feature>
<evidence type="ECO:0008006" key="5">
    <source>
        <dbReference type="Google" id="ProtNLM"/>
    </source>
</evidence>
<evidence type="ECO:0000256" key="2">
    <source>
        <dbReference type="SAM" id="Phobius"/>
    </source>
</evidence>
<organism evidence="3 4">
    <name type="scientific">Deinococcus hopiensis KR-140</name>
    <dbReference type="NCBI Taxonomy" id="695939"/>
    <lineage>
        <taxon>Bacteria</taxon>
        <taxon>Thermotogati</taxon>
        <taxon>Deinococcota</taxon>
        <taxon>Deinococci</taxon>
        <taxon>Deinococcales</taxon>
        <taxon>Deinococcaceae</taxon>
        <taxon>Deinococcus</taxon>
    </lineage>
</organism>
<name>A0A1W1VQJ8_9DEIO</name>
<keyword evidence="2" id="KW-1133">Transmembrane helix</keyword>
<gene>
    <name evidence="3" type="ORF">SAMN00790413_02797</name>
</gene>
<dbReference type="STRING" id="695939.SAMN00790413_02797"/>
<keyword evidence="2" id="KW-0472">Membrane</keyword>
<sequence length="170" mass="18322">MQEEPAAEAGFSFGVGHGKGERRGTLHRMDSPLSQKSLPNGPRPPRLAFVTVPLLISLFYNALSLLTLPFLGDSVNTLLADMGQATGQAIAPLDAEQITVVLWTSFVLLSGIILLLYFTRRGVLEGRAWGRVASMVIAVLSLLAFPLGTVLGVVMLIGAFDREVQAYTQR</sequence>
<evidence type="ECO:0000256" key="1">
    <source>
        <dbReference type="SAM" id="MobiDB-lite"/>
    </source>
</evidence>
<keyword evidence="2" id="KW-0812">Transmembrane</keyword>
<evidence type="ECO:0000313" key="4">
    <source>
        <dbReference type="Proteomes" id="UP000192582"/>
    </source>
</evidence>
<evidence type="ECO:0000313" key="3">
    <source>
        <dbReference type="EMBL" id="SMB95361.1"/>
    </source>
</evidence>
<feature type="transmembrane region" description="Helical" evidence="2">
    <location>
        <begin position="100"/>
        <end position="120"/>
    </location>
</feature>
<feature type="region of interest" description="Disordered" evidence="1">
    <location>
        <begin position="1"/>
        <end position="40"/>
    </location>
</feature>
<dbReference type="AlphaFoldDB" id="A0A1W1VQJ8"/>
<reference evidence="3 4" key="1">
    <citation type="submission" date="2017-04" db="EMBL/GenBank/DDBJ databases">
        <authorList>
            <person name="Afonso C.L."/>
            <person name="Miller P.J."/>
            <person name="Scott M.A."/>
            <person name="Spackman E."/>
            <person name="Goraichik I."/>
            <person name="Dimitrov K.M."/>
            <person name="Suarez D.L."/>
            <person name="Swayne D.E."/>
        </authorList>
    </citation>
    <scope>NUCLEOTIDE SEQUENCE [LARGE SCALE GENOMIC DNA]</scope>
    <source>
        <strain evidence="3 4">KR-140</strain>
    </source>
</reference>
<keyword evidence="4" id="KW-1185">Reference proteome</keyword>
<accession>A0A1W1VQJ8</accession>
<dbReference type="EMBL" id="FWWU01000009">
    <property type="protein sequence ID" value="SMB95361.1"/>
    <property type="molecule type" value="Genomic_DNA"/>
</dbReference>
<feature type="compositionally biased region" description="Basic and acidic residues" evidence="1">
    <location>
        <begin position="18"/>
        <end position="30"/>
    </location>
</feature>